<dbReference type="Pfam" id="PF03478">
    <property type="entry name" value="Beta-prop_KIB1-4"/>
    <property type="match status" value="2"/>
</dbReference>
<feature type="domain" description="KIB1-4 beta-propeller" evidence="1">
    <location>
        <begin position="447"/>
        <end position="665"/>
    </location>
</feature>
<proteinExistence type="predicted"/>
<dbReference type="EMBL" id="CP133612">
    <property type="protein sequence ID" value="WMV12749.1"/>
    <property type="molecule type" value="Genomic_DNA"/>
</dbReference>
<protein>
    <recommendedName>
        <fullName evidence="1">KIB1-4 beta-propeller domain-containing protein</fullName>
    </recommendedName>
</protein>
<evidence type="ECO:0000259" key="1">
    <source>
        <dbReference type="Pfam" id="PF03478"/>
    </source>
</evidence>
<sequence length="725" mass="83908">MHYHKYRPKHNYYCISVSAAMEHTTLDVNREGLMCVAFQDKWSFFLDNFSHQCFIWSQKYHIKIQLPPIPDFKYFVKTKLLKCILIPSITHNTQSLHTHHKKRRNKNPRLNGYLCTVFVFLKRELCFLVCRPPLYAQWEAIEFSRNWTSGLCDAVEFLNGKCIYTICMNGKLGIIEDGPKITMTAPYLLSTVPTDKIAMYKRRQLVSYQNQLLLVQQKLGSPSVIEVWNVDLTTKQFSRMFDLNGIYIFLSRGYSSAIYAPDQGNCVYFTEDDHDHCISKREELHAFDFKDQSIFVSPQENICIHNAYNSVPSLMPGIFKTQQNAGDDDLKDKSDELTQVNWRNTKEQIVQPNNNNICDLLPLDLQMEISRYLLIQDAHSYMNFRSVSKLWKSLAPRMCWKVDVNSTHSSGSSLQDCVWLLSINQEDGLCTLYNPFTNLTCFMNNNELAGCEIRYSKDGVLLVSRGPRSLFFIEPFSKRIIQLPDRTEDYCCDTLSFSASPFDSPNWIIIGIVSLDKYRVRISYLRAGDDIWTSMIMNNEGIPFLLSCSSPVYSGHEFFVIGQNGNVGVFGFLLGVHANWQIKQIAHLYKPCLPSVVCRNFLVKCDEQNLLYSVIVGGQTREHVRVYQLNVVQNTVKLIKEFKTWLIFISEASSFFMHSTKLAGFDDALLFPKFNSNGDYIHYSFKDGRFKAGKEKCDNICSRKELLGRVWIHNKYLFPHALYEN</sequence>
<evidence type="ECO:0000313" key="2">
    <source>
        <dbReference type="EMBL" id="WMV12749.1"/>
    </source>
</evidence>
<gene>
    <name evidence="2" type="ORF">MTR67_006134</name>
</gene>
<dbReference type="PANTHER" id="PTHR33127">
    <property type="entry name" value="TRANSMEMBRANE PROTEIN"/>
    <property type="match status" value="1"/>
</dbReference>
<dbReference type="Proteomes" id="UP001234989">
    <property type="component" value="Chromosome 1"/>
</dbReference>
<dbReference type="PANTHER" id="PTHR33127:SF83">
    <property type="entry name" value="F-BOX DOMAIN-CONTAINING PROTEIN"/>
    <property type="match status" value="1"/>
</dbReference>
<name>A0AAF0PX86_SOLVR</name>
<dbReference type="InterPro" id="IPR005174">
    <property type="entry name" value="KIB1-4_b-propeller"/>
</dbReference>
<keyword evidence="3" id="KW-1185">Reference proteome</keyword>
<dbReference type="AlphaFoldDB" id="A0AAF0PX86"/>
<feature type="domain" description="KIB1-4 beta-propeller" evidence="1">
    <location>
        <begin position="30"/>
        <end position="280"/>
    </location>
</feature>
<evidence type="ECO:0000313" key="3">
    <source>
        <dbReference type="Proteomes" id="UP001234989"/>
    </source>
</evidence>
<organism evidence="2 3">
    <name type="scientific">Solanum verrucosum</name>
    <dbReference type="NCBI Taxonomy" id="315347"/>
    <lineage>
        <taxon>Eukaryota</taxon>
        <taxon>Viridiplantae</taxon>
        <taxon>Streptophyta</taxon>
        <taxon>Embryophyta</taxon>
        <taxon>Tracheophyta</taxon>
        <taxon>Spermatophyta</taxon>
        <taxon>Magnoliopsida</taxon>
        <taxon>eudicotyledons</taxon>
        <taxon>Gunneridae</taxon>
        <taxon>Pentapetalae</taxon>
        <taxon>asterids</taxon>
        <taxon>lamiids</taxon>
        <taxon>Solanales</taxon>
        <taxon>Solanaceae</taxon>
        <taxon>Solanoideae</taxon>
        <taxon>Solaneae</taxon>
        <taxon>Solanum</taxon>
    </lineage>
</organism>
<reference evidence="2" key="1">
    <citation type="submission" date="2023-08" db="EMBL/GenBank/DDBJ databases">
        <title>A de novo genome assembly of Solanum verrucosum Schlechtendal, a Mexican diploid species geographically isolated from the other diploid A-genome species in potato relatives.</title>
        <authorList>
            <person name="Hosaka K."/>
        </authorList>
    </citation>
    <scope>NUCLEOTIDE SEQUENCE</scope>
    <source>
        <tissue evidence="2">Young leaves</tissue>
    </source>
</reference>
<accession>A0AAF0PX86</accession>